<feature type="binding site" description="covalent" evidence="15">
    <location>
        <position position="208"/>
    </location>
    <ligand>
        <name>heme c</name>
        <dbReference type="ChEBI" id="CHEBI:61717"/>
    </ligand>
</feature>
<evidence type="ECO:0000256" key="6">
    <source>
        <dbReference type="ARBA" id="ARBA00022660"/>
    </source>
</evidence>
<dbReference type="InterPro" id="IPR002326">
    <property type="entry name" value="Cyt_c1"/>
</dbReference>
<dbReference type="GO" id="GO:0009055">
    <property type="term" value="F:electron transfer activity"/>
    <property type="evidence" value="ECO:0007669"/>
    <property type="project" value="InterPro"/>
</dbReference>
<dbReference type="SUPFAM" id="SSF46626">
    <property type="entry name" value="Cytochrome c"/>
    <property type="match status" value="1"/>
</dbReference>
<keyword evidence="11 16" id="KW-1133">Transmembrane helix</keyword>
<dbReference type="OrthoDB" id="5925at2759"/>
<evidence type="ECO:0000256" key="14">
    <source>
        <dbReference type="ARBA" id="ARBA00023136"/>
    </source>
</evidence>
<dbReference type="GO" id="GO:0005743">
    <property type="term" value="C:mitochondrial inner membrane"/>
    <property type="evidence" value="ECO:0007669"/>
    <property type="project" value="UniProtKB-SubCell"/>
</dbReference>
<evidence type="ECO:0000256" key="13">
    <source>
        <dbReference type="ARBA" id="ARBA00023128"/>
    </source>
</evidence>
<evidence type="ECO:0000256" key="2">
    <source>
        <dbReference type="ARBA" id="ARBA00004273"/>
    </source>
</evidence>
<dbReference type="Proteomes" id="UP000288716">
    <property type="component" value="Unassembled WGS sequence"/>
</dbReference>
<keyword evidence="4" id="KW-0813">Transport</keyword>
<evidence type="ECO:0000256" key="10">
    <source>
        <dbReference type="ARBA" id="ARBA00022982"/>
    </source>
</evidence>
<comment type="function">
    <text evidence="1">Electron carrier protein. The oxidized form of the cytochrome c heme group can accept an electron from the heme group of the cytochrome c1 subunit of cytochrome reductase. Cytochrome c then transfers this electron to the cytochrome oxidase complex, the final protein carrier in the mitochondrial electron-transport chain.</text>
</comment>
<evidence type="ECO:0000313" key="19">
    <source>
        <dbReference type="Proteomes" id="UP000288716"/>
    </source>
</evidence>
<evidence type="ECO:0000256" key="8">
    <source>
        <dbReference type="ARBA" id="ARBA00022723"/>
    </source>
</evidence>
<evidence type="ECO:0000256" key="7">
    <source>
        <dbReference type="ARBA" id="ARBA00022692"/>
    </source>
</evidence>
<name>A0A443SCE8_9ACAR</name>
<keyword evidence="10" id="KW-0249">Electron transport</keyword>
<dbReference type="GO" id="GO:0006122">
    <property type="term" value="P:mitochondrial electron transport, ubiquinol to cytochrome c"/>
    <property type="evidence" value="ECO:0007669"/>
    <property type="project" value="TreeGrafter"/>
</dbReference>
<dbReference type="PROSITE" id="PS51007">
    <property type="entry name" value="CYTC"/>
    <property type="match status" value="1"/>
</dbReference>
<feature type="binding site" description="covalent" evidence="15">
    <location>
        <position position="88"/>
    </location>
    <ligand>
        <name>heme c</name>
        <dbReference type="ChEBI" id="CHEBI:61717"/>
    </ligand>
</feature>
<feature type="domain" description="Cytochrome c" evidence="17">
    <location>
        <begin position="72"/>
        <end position="224"/>
    </location>
</feature>
<dbReference type="STRING" id="299467.A0A443SCE8"/>
<evidence type="ECO:0000259" key="17">
    <source>
        <dbReference type="PROSITE" id="PS51007"/>
    </source>
</evidence>
<feature type="transmembrane region" description="Helical" evidence="16">
    <location>
        <begin position="250"/>
        <end position="270"/>
    </location>
</feature>
<reference evidence="18 19" key="1">
    <citation type="journal article" date="2018" name="Gigascience">
        <title>Genomes of trombidid mites reveal novel predicted allergens and laterally-transferred genes associated with secondary metabolism.</title>
        <authorList>
            <person name="Dong X."/>
            <person name="Chaisiri K."/>
            <person name="Xia D."/>
            <person name="Armstrong S.D."/>
            <person name="Fang Y."/>
            <person name="Donnelly M.J."/>
            <person name="Kadowaki T."/>
            <person name="McGarry J.W."/>
            <person name="Darby A.C."/>
            <person name="Makepeace B.L."/>
        </authorList>
    </citation>
    <scope>NUCLEOTIDE SEQUENCE [LARGE SCALE GENOMIC DNA]</scope>
    <source>
        <strain evidence="18">UoL-UT</strain>
    </source>
</reference>
<proteinExistence type="inferred from homology"/>
<keyword evidence="12 15" id="KW-0408">Iron</keyword>
<comment type="caution">
    <text evidence="18">The sequence shown here is derived from an EMBL/GenBank/DDBJ whole genome shotgun (WGS) entry which is preliminary data.</text>
</comment>
<evidence type="ECO:0000256" key="9">
    <source>
        <dbReference type="ARBA" id="ARBA00022792"/>
    </source>
</evidence>
<evidence type="ECO:0000256" key="11">
    <source>
        <dbReference type="ARBA" id="ARBA00022989"/>
    </source>
</evidence>
<feature type="binding site" description="covalent" evidence="15">
    <location>
        <position position="85"/>
    </location>
    <ligand>
        <name>heme c</name>
        <dbReference type="ChEBI" id="CHEBI:61717"/>
    </ligand>
</feature>
<evidence type="ECO:0000256" key="16">
    <source>
        <dbReference type="SAM" id="Phobius"/>
    </source>
</evidence>
<evidence type="ECO:0000256" key="4">
    <source>
        <dbReference type="ARBA" id="ARBA00022448"/>
    </source>
</evidence>
<keyword evidence="9" id="KW-0999">Mitochondrion inner membrane</keyword>
<dbReference type="InterPro" id="IPR009056">
    <property type="entry name" value="Cyt_c-like_dom"/>
</dbReference>
<evidence type="ECO:0000256" key="5">
    <source>
        <dbReference type="ARBA" id="ARBA00022617"/>
    </source>
</evidence>
<dbReference type="PANTHER" id="PTHR10266:SF3">
    <property type="entry name" value="CYTOCHROME C1, HEME PROTEIN, MITOCHONDRIAL"/>
    <property type="match status" value="1"/>
</dbReference>
<keyword evidence="5 15" id="KW-0349">Heme</keyword>
<keyword evidence="8 15" id="KW-0479">Metal-binding</keyword>
<dbReference type="PRINTS" id="PR00603">
    <property type="entry name" value="CYTOCHROMEC1"/>
</dbReference>
<keyword evidence="19" id="KW-1185">Reference proteome</keyword>
<dbReference type="Gene3D" id="1.20.5.100">
    <property type="entry name" value="Cytochrome c1, transmembrane anchor, C-terminal"/>
    <property type="match status" value="1"/>
</dbReference>
<accession>A0A443SCE8</accession>
<keyword evidence="7 16" id="KW-0812">Transmembrane</keyword>
<evidence type="ECO:0000256" key="1">
    <source>
        <dbReference type="ARBA" id="ARBA00002555"/>
    </source>
</evidence>
<dbReference type="Pfam" id="PF02167">
    <property type="entry name" value="Cytochrom_C1"/>
    <property type="match status" value="1"/>
</dbReference>
<dbReference type="VEuPathDB" id="VectorBase:LDEU006854"/>
<organism evidence="18 19">
    <name type="scientific">Leptotrombidium deliense</name>
    <dbReference type="NCBI Taxonomy" id="299467"/>
    <lineage>
        <taxon>Eukaryota</taxon>
        <taxon>Metazoa</taxon>
        <taxon>Ecdysozoa</taxon>
        <taxon>Arthropoda</taxon>
        <taxon>Chelicerata</taxon>
        <taxon>Arachnida</taxon>
        <taxon>Acari</taxon>
        <taxon>Acariformes</taxon>
        <taxon>Trombidiformes</taxon>
        <taxon>Prostigmata</taxon>
        <taxon>Anystina</taxon>
        <taxon>Parasitengona</taxon>
        <taxon>Trombiculoidea</taxon>
        <taxon>Trombiculidae</taxon>
        <taxon>Leptotrombidium</taxon>
    </lineage>
</organism>
<dbReference type="InterPro" id="IPR036909">
    <property type="entry name" value="Cyt_c-like_dom_sf"/>
</dbReference>
<sequence length="291" mass="32452">MSSNFARISKHGILRVNKAYLCSQLVTSGVVGTGFIGLAFALNESVKASDLTLHPPSYPWWRNGLFSGLDMKSARRGYEVYKQICAACHSLQYASYRELVNKTHTEEEAKAEAANVMVTDGPDDTGKMFQRPGKLSDRFPSPYPNEEAARAANNGAYPPDLTYIVLARHGGEDYVFSLLTGYTDPPAGVTIGDGQYFNPYFPGGAISMAQSLYNGVVDYEDGTPPTASQLAKDVCNFLKFASEPQYDDRILMFLRVIFYGTAIFATCWYYKRHVWSSLKSRKILFRKQTKD</sequence>
<dbReference type="FunFam" id="1.10.760.10:FF:000002">
    <property type="entry name" value="Cytochrome c1, heme protein"/>
    <property type="match status" value="1"/>
</dbReference>
<evidence type="ECO:0000256" key="12">
    <source>
        <dbReference type="ARBA" id="ARBA00023004"/>
    </source>
</evidence>
<comment type="similarity">
    <text evidence="3">Belongs to the cytochrome c family.</text>
</comment>
<dbReference type="Gene3D" id="1.10.760.10">
    <property type="entry name" value="Cytochrome c-like domain"/>
    <property type="match status" value="1"/>
</dbReference>
<dbReference type="SUPFAM" id="SSF81496">
    <property type="entry name" value="Cytochrome c1 subunit of cytochrome bc1 complex (Ubiquinol-cytochrome c reductase), transmembrane anchor"/>
    <property type="match status" value="1"/>
</dbReference>
<dbReference type="InterPro" id="IPR021157">
    <property type="entry name" value="Cyt_c1_TM_anchor_C"/>
</dbReference>
<evidence type="ECO:0000313" key="18">
    <source>
        <dbReference type="EMBL" id="RWS25187.1"/>
    </source>
</evidence>
<protein>
    <recommendedName>
        <fullName evidence="17">Cytochrome c domain-containing protein</fullName>
    </recommendedName>
</protein>
<keyword evidence="14 16" id="KW-0472">Membrane</keyword>
<gene>
    <name evidence="18" type="ORF">B4U80_02441</name>
</gene>
<comment type="subcellular location">
    <subcellularLocation>
        <location evidence="2">Mitochondrion inner membrane</location>
    </subcellularLocation>
</comment>
<dbReference type="PANTHER" id="PTHR10266">
    <property type="entry name" value="CYTOCHROME C1"/>
    <property type="match status" value="1"/>
</dbReference>
<dbReference type="GO" id="GO:0020037">
    <property type="term" value="F:heme binding"/>
    <property type="evidence" value="ECO:0007669"/>
    <property type="project" value="InterPro"/>
</dbReference>
<keyword evidence="6" id="KW-0679">Respiratory chain</keyword>
<comment type="cofactor">
    <cofactor evidence="15">
        <name>heme c</name>
        <dbReference type="ChEBI" id="CHEBI:61717"/>
    </cofactor>
    <text evidence="15">Binds 1 heme c group covalently per subunit.</text>
</comment>
<feature type="binding site" description="covalent" evidence="15">
    <location>
        <position position="89"/>
    </location>
    <ligand>
        <name>heme c</name>
        <dbReference type="ChEBI" id="CHEBI:61717"/>
    </ligand>
</feature>
<evidence type="ECO:0000256" key="15">
    <source>
        <dbReference type="PIRSR" id="PIRSR602326-1"/>
    </source>
</evidence>
<dbReference type="AlphaFoldDB" id="A0A443SCE8"/>
<feature type="transmembrane region" description="Helical" evidence="16">
    <location>
        <begin position="21"/>
        <end position="42"/>
    </location>
</feature>
<keyword evidence="13" id="KW-0496">Mitochondrion</keyword>
<dbReference type="GO" id="GO:0046872">
    <property type="term" value="F:metal ion binding"/>
    <property type="evidence" value="ECO:0007669"/>
    <property type="project" value="UniProtKB-KW"/>
</dbReference>
<evidence type="ECO:0000256" key="3">
    <source>
        <dbReference type="ARBA" id="ARBA00006488"/>
    </source>
</evidence>
<dbReference type="EMBL" id="NCKV01003978">
    <property type="protein sequence ID" value="RWS25187.1"/>
    <property type="molecule type" value="Genomic_DNA"/>
</dbReference>